<evidence type="ECO:0000313" key="2">
    <source>
        <dbReference type="Proteomes" id="UP000462212"/>
    </source>
</evidence>
<keyword evidence="2" id="KW-1185">Reference proteome</keyword>
<dbReference type="EMBL" id="QGMJ01000738">
    <property type="protein sequence ID" value="TVY33810.1"/>
    <property type="molecule type" value="Genomic_DNA"/>
</dbReference>
<reference evidence="1 2" key="1">
    <citation type="submission" date="2018-05" db="EMBL/GenBank/DDBJ databases">
        <title>Genome sequencing and assembly of the regulated plant pathogen Lachnellula willkommii and related sister species for the development of diagnostic species identification markers.</title>
        <authorList>
            <person name="Giroux E."/>
            <person name="Bilodeau G."/>
        </authorList>
    </citation>
    <scope>NUCLEOTIDE SEQUENCE [LARGE SCALE GENOMIC DNA]</scope>
    <source>
        <strain evidence="1 2">CBS 197.66</strain>
    </source>
</reference>
<comment type="caution">
    <text evidence="1">The sequence shown here is derived from an EMBL/GenBank/DDBJ whole genome shotgun (WGS) entry which is preliminary data.</text>
</comment>
<evidence type="ECO:0000313" key="1">
    <source>
        <dbReference type="EMBL" id="TVY33810.1"/>
    </source>
</evidence>
<name>A0A8H8RF67_9HELO</name>
<gene>
    <name evidence="1" type="ORF">LSUB1_G008356</name>
</gene>
<protein>
    <submittedName>
        <fullName evidence="1">Uncharacterized protein</fullName>
    </submittedName>
</protein>
<dbReference type="AlphaFoldDB" id="A0A8H8RF67"/>
<dbReference type="Proteomes" id="UP000462212">
    <property type="component" value="Unassembled WGS sequence"/>
</dbReference>
<organism evidence="1 2">
    <name type="scientific">Lachnellula subtilissima</name>
    <dbReference type="NCBI Taxonomy" id="602034"/>
    <lineage>
        <taxon>Eukaryota</taxon>
        <taxon>Fungi</taxon>
        <taxon>Dikarya</taxon>
        <taxon>Ascomycota</taxon>
        <taxon>Pezizomycotina</taxon>
        <taxon>Leotiomycetes</taxon>
        <taxon>Helotiales</taxon>
        <taxon>Lachnaceae</taxon>
        <taxon>Lachnellula</taxon>
    </lineage>
</organism>
<sequence length="123" mass="13560">FDTLTRILDPKYYPPTHTLTSISPLLASHVLLVTYRLHDAWGTREQQDAYVRGIGEGSLDSVGGERKWVSEGRIKMVQGAEKAVSSTRVRDACKRGDGEALRGLVSEGIAGWVLDQGLYLEES</sequence>
<dbReference type="InterPro" id="IPR014729">
    <property type="entry name" value="Rossmann-like_a/b/a_fold"/>
</dbReference>
<dbReference type="Gene3D" id="3.40.50.620">
    <property type="entry name" value="HUPs"/>
    <property type="match status" value="1"/>
</dbReference>
<proteinExistence type="predicted"/>
<dbReference type="SUPFAM" id="SSF52374">
    <property type="entry name" value="Nucleotidylyl transferase"/>
    <property type="match status" value="1"/>
</dbReference>
<feature type="non-terminal residue" evidence="1">
    <location>
        <position position="1"/>
    </location>
</feature>
<feature type="non-terminal residue" evidence="1">
    <location>
        <position position="123"/>
    </location>
</feature>
<dbReference type="OrthoDB" id="5591297at2759"/>
<accession>A0A8H8RF67</accession>